<keyword evidence="3" id="KW-1185">Reference proteome</keyword>
<dbReference type="Pfam" id="PF13229">
    <property type="entry name" value="Beta_helix"/>
    <property type="match status" value="1"/>
</dbReference>
<dbReference type="Proteomes" id="UP001161691">
    <property type="component" value="Unassembled WGS sequence"/>
</dbReference>
<dbReference type="Gene3D" id="2.160.20.10">
    <property type="entry name" value="Single-stranded right-handed beta-helix, Pectin lyase-like"/>
    <property type="match status" value="3"/>
</dbReference>
<sequence length="590" mass="66986">MDIEITSPSWKEYKKVSVTEFGARAGGKRCNGAAFQRAIEYCKSEGISELTVPKGVYYFRDGNHPTFDGLSDFRFDGGDSEFIFSTLKAFVDIRNCERVEFRHFAVDWDWEVKQLASIGLVRGVAEDGTSFDLVFPEYDTVPEEFPLRTFNPMNPATLTPGCELGHEFNGIHLGKASAMGGNVLRVELPRPESYRFLKQDQAYIVRHYVYDTNAIELHGNAHLTLSNVTIYSAPGHAFISTGDQHHWKLERCRIVKRPGTTRCITATADGCHISNSQGYFIIDSCDFSYNGDDCLNIHDNSVQGFRRIDAKTIRLSRVQRWRNPFGPGDSVEFRHADLSPAGIAANVAAVSWDEGREQCVLEFASELPAELNDRSILFNRRYDSGHYVVRHNFFHQNRARGILLHAGEGLVENNRFYRNQGSAIQIECGAEERWAEGFGVRNLVIRDNWIESSDVNHWNMAVIYMGVYLDQGRTDYPIFQDIRIENNTIVNCPQQAIYVSSCERVFLRNNALVNPNAGPLKTAQDGDENCVANREYYRGSLMASHCNDVYIENNRRLSIIPTMESHIYIEPNTSRSVTLRDNIGFAEEDR</sequence>
<evidence type="ECO:0000259" key="1">
    <source>
        <dbReference type="Pfam" id="PF13229"/>
    </source>
</evidence>
<dbReference type="EMBL" id="JAGRPV010000001">
    <property type="protein sequence ID" value="MDI4646507.1"/>
    <property type="molecule type" value="Genomic_DNA"/>
</dbReference>
<comment type="caution">
    <text evidence="2">The sequence shown here is derived from an EMBL/GenBank/DDBJ whole genome shotgun (WGS) entry which is preliminary data.</text>
</comment>
<dbReference type="InterPro" id="IPR006626">
    <property type="entry name" value="PbH1"/>
</dbReference>
<protein>
    <submittedName>
        <fullName evidence="2">Right-handed parallel beta-helix repeat-containing protein</fullName>
    </submittedName>
</protein>
<name>A0ABT6TI60_9BACL</name>
<dbReference type="RefSeq" id="WP_282909353.1">
    <property type="nucleotide sequence ID" value="NZ_JAGRPV010000001.1"/>
</dbReference>
<dbReference type="InterPro" id="IPR039448">
    <property type="entry name" value="Beta_helix"/>
</dbReference>
<dbReference type="InterPro" id="IPR012334">
    <property type="entry name" value="Pectin_lyas_fold"/>
</dbReference>
<accession>A0ABT6TI60</accession>
<evidence type="ECO:0000313" key="2">
    <source>
        <dbReference type="EMBL" id="MDI4646507.1"/>
    </source>
</evidence>
<evidence type="ECO:0000313" key="3">
    <source>
        <dbReference type="Proteomes" id="UP001161691"/>
    </source>
</evidence>
<gene>
    <name evidence="2" type="ORF">KB449_16125</name>
</gene>
<proteinExistence type="predicted"/>
<reference evidence="2" key="1">
    <citation type="submission" date="2023-04" db="EMBL/GenBank/DDBJ databases">
        <title>Comparative genomic analysis of Cohnella hashimotonis sp. nov., isolated from the International Space Station.</title>
        <authorList>
            <person name="Venkateswaran K."/>
            <person name="Simpson A."/>
        </authorList>
    </citation>
    <scope>NUCLEOTIDE SEQUENCE</scope>
    <source>
        <strain evidence="2">F6_2S_P_1</strain>
    </source>
</reference>
<dbReference type="InterPro" id="IPR011050">
    <property type="entry name" value="Pectin_lyase_fold/virulence"/>
</dbReference>
<dbReference type="SMART" id="SM00710">
    <property type="entry name" value="PbH1"/>
    <property type="match status" value="5"/>
</dbReference>
<feature type="domain" description="Right handed beta helix" evidence="1">
    <location>
        <begin position="385"/>
        <end position="451"/>
    </location>
</feature>
<dbReference type="SUPFAM" id="SSF51126">
    <property type="entry name" value="Pectin lyase-like"/>
    <property type="match status" value="2"/>
</dbReference>
<organism evidence="2 3">
    <name type="scientific">Cohnella hashimotonis</name>
    <dbReference type="NCBI Taxonomy" id="2826895"/>
    <lineage>
        <taxon>Bacteria</taxon>
        <taxon>Bacillati</taxon>
        <taxon>Bacillota</taxon>
        <taxon>Bacilli</taxon>
        <taxon>Bacillales</taxon>
        <taxon>Paenibacillaceae</taxon>
        <taxon>Cohnella</taxon>
    </lineage>
</organism>